<evidence type="ECO:0008006" key="4">
    <source>
        <dbReference type="Google" id="ProtNLM"/>
    </source>
</evidence>
<comment type="caution">
    <text evidence="2">The sequence shown here is derived from an EMBL/GenBank/DDBJ whole genome shotgun (WGS) entry which is preliminary data.</text>
</comment>
<sequence length="114" mass="12707">MGLQQGDPLSPYLPMLAMEVLSQLLEKAKKGGLRQGDPLTLYLLVLAMEVWNQLLERAREGGYLSSFTVKGKGGEVKARDDSKRFSIGRFKYSSLKGKHGKDEGGWHSPKVKDR</sequence>
<feature type="region of interest" description="Disordered" evidence="1">
    <location>
        <begin position="94"/>
        <end position="114"/>
    </location>
</feature>
<dbReference type="Proteomes" id="UP000288805">
    <property type="component" value="Unassembled WGS sequence"/>
</dbReference>
<dbReference type="EMBL" id="QGNW01000032">
    <property type="protein sequence ID" value="RVX11110.1"/>
    <property type="molecule type" value="Genomic_DNA"/>
</dbReference>
<gene>
    <name evidence="2" type="ORF">CK203_013187</name>
</gene>
<evidence type="ECO:0000313" key="3">
    <source>
        <dbReference type="Proteomes" id="UP000288805"/>
    </source>
</evidence>
<reference evidence="2 3" key="1">
    <citation type="journal article" date="2018" name="PLoS Genet.">
        <title>Population sequencing reveals clonal diversity and ancestral inbreeding in the grapevine cultivar Chardonnay.</title>
        <authorList>
            <person name="Roach M.J."/>
            <person name="Johnson D.L."/>
            <person name="Bohlmann J."/>
            <person name="van Vuuren H.J."/>
            <person name="Jones S.J."/>
            <person name="Pretorius I.S."/>
            <person name="Schmidt S.A."/>
            <person name="Borneman A.R."/>
        </authorList>
    </citation>
    <scope>NUCLEOTIDE SEQUENCE [LARGE SCALE GENOMIC DNA]</scope>
    <source>
        <strain evidence="3">cv. Chardonnay</strain>
        <tissue evidence="2">Leaf</tissue>
    </source>
</reference>
<evidence type="ECO:0000313" key="2">
    <source>
        <dbReference type="EMBL" id="RVX11110.1"/>
    </source>
</evidence>
<dbReference type="AlphaFoldDB" id="A0A438JQ68"/>
<name>A0A438JQ68_VITVI</name>
<evidence type="ECO:0000256" key="1">
    <source>
        <dbReference type="SAM" id="MobiDB-lite"/>
    </source>
</evidence>
<organism evidence="2 3">
    <name type="scientific">Vitis vinifera</name>
    <name type="common">Grape</name>
    <dbReference type="NCBI Taxonomy" id="29760"/>
    <lineage>
        <taxon>Eukaryota</taxon>
        <taxon>Viridiplantae</taxon>
        <taxon>Streptophyta</taxon>
        <taxon>Embryophyta</taxon>
        <taxon>Tracheophyta</taxon>
        <taxon>Spermatophyta</taxon>
        <taxon>Magnoliopsida</taxon>
        <taxon>eudicotyledons</taxon>
        <taxon>Gunneridae</taxon>
        <taxon>Pentapetalae</taxon>
        <taxon>rosids</taxon>
        <taxon>Vitales</taxon>
        <taxon>Vitaceae</taxon>
        <taxon>Viteae</taxon>
        <taxon>Vitis</taxon>
    </lineage>
</organism>
<accession>A0A438JQ68</accession>
<protein>
    <recommendedName>
        <fullName evidence="4">Reverse transcriptase domain-containing protein</fullName>
    </recommendedName>
</protein>
<proteinExistence type="predicted"/>
<feature type="compositionally biased region" description="Basic and acidic residues" evidence="1">
    <location>
        <begin position="100"/>
        <end position="114"/>
    </location>
</feature>